<dbReference type="Pfam" id="PF01375">
    <property type="entry name" value="Enterotoxin_a"/>
    <property type="match status" value="1"/>
</dbReference>
<keyword evidence="2" id="KW-0732">Signal</keyword>
<accession>A0A8H4VFA8</accession>
<keyword evidence="1" id="KW-0800">Toxin</keyword>
<dbReference type="EMBL" id="JAACLJ010000002">
    <property type="protein sequence ID" value="KAF4591883.1"/>
    <property type="molecule type" value="Genomic_DNA"/>
</dbReference>
<name>A0A8H4VFA8_9HYPO</name>
<dbReference type="InterPro" id="IPR001144">
    <property type="entry name" value="Enterotoxin_A"/>
</dbReference>
<proteinExistence type="predicted"/>
<keyword evidence="4" id="KW-1015">Disulfide bond</keyword>
<dbReference type="Gene3D" id="3.90.210.10">
    <property type="entry name" value="Heat-Labile Enterotoxin, subunit A"/>
    <property type="match status" value="1"/>
</dbReference>
<sequence length="309" mass="35212">MFQQLFHLGVSLPGLGRFVFNQTHQASTAAIVERRSVDAPDYCFRVDSRSPQEIIADGGFRPALNTRDYQDERVFSIYIHTQFPRSPSGSAYVSITTEPGVALRVASPGHYIYRLICPPNSLDVNTALGVLSRTPWQHERVVLGGVPSRYIVGWLEFRDRIRKPVSSARHVAKLNQKCKEKYSRLFTPNPGFDTGLMSARNSFDDWIYKVFAWVLAGFWPSSDRHSYANVSPWCRYRDWDLADGARRFMDRFGGPVGWMAGQDFPLWECRPDYERGECRATEPKVWAKGEVRSDKYEAALVGTKCLPNS</sequence>
<dbReference type="OrthoDB" id="4928083at2759"/>
<dbReference type="SUPFAM" id="SSF56399">
    <property type="entry name" value="ADP-ribosylation"/>
    <property type="match status" value="1"/>
</dbReference>
<gene>
    <name evidence="5" type="ORF">GQ602_002182</name>
</gene>
<keyword evidence="3" id="KW-0843">Virulence</keyword>
<evidence type="ECO:0000256" key="2">
    <source>
        <dbReference type="ARBA" id="ARBA00022729"/>
    </source>
</evidence>
<reference evidence="5 6" key="1">
    <citation type="journal article" date="2020" name="G3 (Bethesda)">
        <title>Genetic Underpinnings of Host Manipulation by Ophiocordyceps as Revealed by Comparative Transcriptomics.</title>
        <authorList>
            <person name="Will I."/>
            <person name="Das B."/>
            <person name="Trinh T."/>
            <person name="Brachmann A."/>
            <person name="Ohm R.A."/>
            <person name="de Bekker C."/>
        </authorList>
    </citation>
    <scope>NUCLEOTIDE SEQUENCE [LARGE SCALE GENOMIC DNA]</scope>
    <source>
        <strain evidence="5 6">EC05</strain>
    </source>
</reference>
<protein>
    <submittedName>
        <fullName evidence="5">Heat-labile enterotoxin A subunit</fullName>
    </submittedName>
</protein>
<keyword evidence="6" id="KW-1185">Reference proteome</keyword>
<evidence type="ECO:0000313" key="5">
    <source>
        <dbReference type="EMBL" id="KAF4591883.1"/>
    </source>
</evidence>
<dbReference type="AlphaFoldDB" id="A0A8H4VFA8"/>
<comment type="caution">
    <text evidence="5">The sequence shown here is derived from an EMBL/GenBank/DDBJ whole genome shotgun (WGS) entry which is preliminary data.</text>
</comment>
<evidence type="ECO:0000256" key="3">
    <source>
        <dbReference type="ARBA" id="ARBA00023026"/>
    </source>
</evidence>
<dbReference type="GO" id="GO:0090729">
    <property type="term" value="F:toxin activity"/>
    <property type="evidence" value="ECO:0007669"/>
    <property type="project" value="UniProtKB-KW"/>
</dbReference>
<evidence type="ECO:0000256" key="4">
    <source>
        <dbReference type="ARBA" id="ARBA00023157"/>
    </source>
</evidence>
<evidence type="ECO:0000313" key="6">
    <source>
        <dbReference type="Proteomes" id="UP000562929"/>
    </source>
</evidence>
<dbReference type="Proteomes" id="UP000562929">
    <property type="component" value="Unassembled WGS sequence"/>
</dbReference>
<organism evidence="5 6">
    <name type="scientific">Ophiocordyceps camponoti-floridani</name>
    <dbReference type="NCBI Taxonomy" id="2030778"/>
    <lineage>
        <taxon>Eukaryota</taxon>
        <taxon>Fungi</taxon>
        <taxon>Dikarya</taxon>
        <taxon>Ascomycota</taxon>
        <taxon>Pezizomycotina</taxon>
        <taxon>Sordariomycetes</taxon>
        <taxon>Hypocreomycetidae</taxon>
        <taxon>Hypocreales</taxon>
        <taxon>Ophiocordycipitaceae</taxon>
        <taxon>Ophiocordyceps</taxon>
    </lineage>
</organism>
<evidence type="ECO:0000256" key="1">
    <source>
        <dbReference type="ARBA" id="ARBA00022656"/>
    </source>
</evidence>